<keyword evidence="4" id="KW-0479">Metal-binding</keyword>
<feature type="domain" description="ATP-dependent DNA ligase family profile" evidence="11">
    <location>
        <begin position="342"/>
        <end position="479"/>
    </location>
</feature>
<dbReference type="GO" id="GO:0005524">
    <property type="term" value="F:ATP binding"/>
    <property type="evidence" value="ECO:0007669"/>
    <property type="project" value="InterPro"/>
</dbReference>
<dbReference type="RefSeq" id="WP_155444705.1">
    <property type="nucleotide sequence ID" value="NZ_JAOQNR010000002.1"/>
</dbReference>
<evidence type="ECO:0000256" key="6">
    <source>
        <dbReference type="ARBA" id="ARBA00022842"/>
    </source>
</evidence>
<comment type="caution">
    <text evidence="12">The sequence shown here is derived from an EMBL/GenBank/DDBJ whole genome shotgun (WGS) entry which is preliminary data.</text>
</comment>
<dbReference type="PANTHER" id="PTHR45674:SF13">
    <property type="entry name" value="DNA LIGASE-RELATED"/>
    <property type="match status" value="1"/>
</dbReference>
<gene>
    <name evidence="12" type="ORF">GJ654_03450</name>
</gene>
<proteinExistence type="predicted"/>
<evidence type="ECO:0000256" key="10">
    <source>
        <dbReference type="ARBA" id="ARBA00034003"/>
    </source>
</evidence>
<evidence type="ECO:0000256" key="7">
    <source>
        <dbReference type="ARBA" id="ARBA00023172"/>
    </source>
</evidence>
<keyword evidence="2 12" id="KW-0436">Ligase</keyword>
<organism evidence="12 13">
    <name type="scientific">Rhodoblastus acidophilus</name>
    <name type="common">Rhodopseudomonas acidophila</name>
    <dbReference type="NCBI Taxonomy" id="1074"/>
    <lineage>
        <taxon>Bacteria</taxon>
        <taxon>Pseudomonadati</taxon>
        <taxon>Pseudomonadota</taxon>
        <taxon>Alphaproteobacteria</taxon>
        <taxon>Hyphomicrobiales</taxon>
        <taxon>Rhodoblastaceae</taxon>
        <taxon>Rhodoblastus</taxon>
    </lineage>
</organism>
<evidence type="ECO:0000256" key="9">
    <source>
        <dbReference type="ARBA" id="ARBA00023306"/>
    </source>
</evidence>
<dbReference type="PANTHER" id="PTHR45674">
    <property type="entry name" value="DNA LIGASE 1/3 FAMILY MEMBER"/>
    <property type="match status" value="1"/>
</dbReference>
<dbReference type="Pfam" id="PF01068">
    <property type="entry name" value="DNA_ligase_A_M"/>
    <property type="match status" value="2"/>
</dbReference>
<dbReference type="GO" id="GO:0006281">
    <property type="term" value="P:DNA repair"/>
    <property type="evidence" value="ECO:0007669"/>
    <property type="project" value="UniProtKB-KW"/>
</dbReference>
<dbReference type="InterPro" id="IPR012309">
    <property type="entry name" value="DNA_ligase_ATP-dep_C"/>
</dbReference>
<keyword evidence="9" id="KW-0131">Cell cycle</keyword>
<dbReference type="SUPFAM" id="SSF50249">
    <property type="entry name" value="Nucleic acid-binding proteins"/>
    <property type="match status" value="1"/>
</dbReference>
<dbReference type="Gene3D" id="2.40.50.140">
    <property type="entry name" value="Nucleic acid-binding proteins"/>
    <property type="match status" value="1"/>
</dbReference>
<keyword evidence="5" id="KW-0227">DNA damage</keyword>
<evidence type="ECO:0000259" key="11">
    <source>
        <dbReference type="PROSITE" id="PS50160"/>
    </source>
</evidence>
<name>A0A6N8DJM0_RHOAC</name>
<dbReference type="EC" id="6.5.1.1" evidence="1"/>
<evidence type="ECO:0000256" key="2">
    <source>
        <dbReference type="ARBA" id="ARBA00022598"/>
    </source>
</evidence>
<dbReference type="InterPro" id="IPR012340">
    <property type="entry name" value="NA-bd_OB-fold"/>
</dbReference>
<dbReference type="GO" id="GO:0051301">
    <property type="term" value="P:cell division"/>
    <property type="evidence" value="ECO:0007669"/>
    <property type="project" value="UniProtKB-KW"/>
</dbReference>
<dbReference type="SUPFAM" id="SSF56091">
    <property type="entry name" value="DNA ligase/mRNA capping enzyme, catalytic domain"/>
    <property type="match status" value="1"/>
</dbReference>
<dbReference type="PROSITE" id="PS00697">
    <property type="entry name" value="DNA_LIGASE_A1"/>
    <property type="match status" value="1"/>
</dbReference>
<dbReference type="PROSITE" id="PS50160">
    <property type="entry name" value="DNA_LIGASE_A3"/>
    <property type="match status" value="1"/>
</dbReference>
<keyword evidence="8" id="KW-0234">DNA repair</keyword>
<keyword evidence="3" id="KW-0132">Cell division</keyword>
<dbReference type="NCBIfam" id="NF006701">
    <property type="entry name" value="PRK09247.1"/>
    <property type="match status" value="1"/>
</dbReference>
<dbReference type="EMBL" id="WNKS01000002">
    <property type="protein sequence ID" value="MTV30046.1"/>
    <property type="molecule type" value="Genomic_DNA"/>
</dbReference>
<evidence type="ECO:0000313" key="12">
    <source>
        <dbReference type="EMBL" id="MTV30046.1"/>
    </source>
</evidence>
<keyword evidence="6" id="KW-0460">Magnesium</keyword>
<keyword evidence="7" id="KW-0233">DNA recombination</keyword>
<dbReference type="AlphaFoldDB" id="A0A6N8DJM0"/>
<dbReference type="GO" id="GO:0003910">
    <property type="term" value="F:DNA ligase (ATP) activity"/>
    <property type="evidence" value="ECO:0007669"/>
    <property type="project" value="UniProtKB-EC"/>
</dbReference>
<evidence type="ECO:0000256" key="8">
    <source>
        <dbReference type="ARBA" id="ARBA00023204"/>
    </source>
</evidence>
<dbReference type="OrthoDB" id="9767858at2"/>
<dbReference type="Pfam" id="PF04679">
    <property type="entry name" value="DNA_ligase_A_C"/>
    <property type="match status" value="1"/>
</dbReference>
<dbReference type="GO" id="GO:0046872">
    <property type="term" value="F:metal ion binding"/>
    <property type="evidence" value="ECO:0007669"/>
    <property type="project" value="UniProtKB-KW"/>
</dbReference>
<dbReference type="InterPro" id="IPR050191">
    <property type="entry name" value="ATP-dep_DNA_ligase"/>
</dbReference>
<evidence type="ECO:0000256" key="4">
    <source>
        <dbReference type="ARBA" id="ARBA00022723"/>
    </source>
</evidence>
<dbReference type="Proteomes" id="UP000439113">
    <property type="component" value="Unassembled WGS sequence"/>
</dbReference>
<evidence type="ECO:0000313" key="13">
    <source>
        <dbReference type="Proteomes" id="UP000439113"/>
    </source>
</evidence>
<protein>
    <recommendedName>
        <fullName evidence="1">DNA ligase (ATP)</fullName>
        <ecNumber evidence="1">6.5.1.1</ecNumber>
    </recommendedName>
</protein>
<sequence length="576" mass="63008">MKDFSNLLENLLCQPARNGKLALLVDYLNRTPDPDRGYSLAALCGDLVLDEVKPGLLRALIEERADPILFRLSYDFVGDLSETIALMWEPGEAAEPPGLAQIVESMRAMSKAEARRRLPGWLDTLDGTGRWALLKLVTGALRVGVSTGLAKQALSQWSGVAQTEIEEVWHGFAPPYLPLFAWLSGAAARPSACDALCFHSPMLAHPIDDADFERLEPGDFKAEWKWDGIRVQLKGRSGAGARLFSRSGDDISAAFPELVASSGEGLDLLPLPASGERAGVRGGGVSPDVVRKASGVHGHPLVFAGGLDGELVALEPGKTGLEAVASFSTLQQRLNRKTISAAMLARIPVAIIAYDLLFAADASGENWTDVRPLPFLERRRLLEQAVAKADDPRLLLSPLLSFEHWDALAAQRAVSAEHPSVEGVMLKRKASPYIAGRPKGEWFKWKRDAHLLDCVVMYAQRGHGKRASLYSDYTFGLWSGDALLPVGKAYFGFTDAELAQLDRFVRQNTVQKFGPVREVVHASDNGLVLEIAFEGVQVSPRHKSGYAMRFPRINRIRRDKRPAEADQLEALAKLAR</sequence>
<dbReference type="GO" id="GO:0006310">
    <property type="term" value="P:DNA recombination"/>
    <property type="evidence" value="ECO:0007669"/>
    <property type="project" value="UniProtKB-KW"/>
</dbReference>
<dbReference type="InterPro" id="IPR012310">
    <property type="entry name" value="DNA_ligase_ATP-dep_cent"/>
</dbReference>
<dbReference type="InterPro" id="IPR016059">
    <property type="entry name" value="DNA_ligase_ATP-dep_CS"/>
</dbReference>
<evidence type="ECO:0000256" key="5">
    <source>
        <dbReference type="ARBA" id="ARBA00022763"/>
    </source>
</evidence>
<comment type="catalytic activity">
    <reaction evidence="10">
        <text>ATP + (deoxyribonucleotide)n-3'-hydroxyl + 5'-phospho-(deoxyribonucleotide)m = (deoxyribonucleotide)n+m + AMP + diphosphate.</text>
        <dbReference type="EC" id="6.5.1.1"/>
    </reaction>
</comment>
<dbReference type="CDD" id="cd07972">
    <property type="entry name" value="OBF_DNA_ligase_Arch_LigB"/>
    <property type="match status" value="1"/>
</dbReference>
<accession>A0A6N8DJM0</accession>
<evidence type="ECO:0000256" key="1">
    <source>
        <dbReference type="ARBA" id="ARBA00012727"/>
    </source>
</evidence>
<dbReference type="Gene3D" id="3.30.470.30">
    <property type="entry name" value="DNA ligase/mRNA capping enzyme"/>
    <property type="match status" value="2"/>
</dbReference>
<reference evidence="12 13" key="1">
    <citation type="submission" date="2019-11" db="EMBL/GenBank/DDBJ databases">
        <title>Whole-genome sequence of a Rhodoblastus acidophilus DSM 142.</title>
        <authorList>
            <person name="Kyndt J.A."/>
            <person name="Meyer T.E."/>
        </authorList>
    </citation>
    <scope>NUCLEOTIDE SEQUENCE [LARGE SCALE GENOMIC DNA]</scope>
    <source>
        <strain evidence="12 13">DSM 142</strain>
    </source>
</reference>
<evidence type="ECO:0000256" key="3">
    <source>
        <dbReference type="ARBA" id="ARBA00022618"/>
    </source>
</evidence>